<name>A0A8C4NST7_DICLA</name>
<dbReference type="PANTHER" id="PTHR45784:SF3">
    <property type="entry name" value="C-TYPE LECTIN DOMAIN FAMILY 4 MEMBER K-LIKE-RELATED"/>
    <property type="match status" value="1"/>
</dbReference>
<dbReference type="Ensembl" id="ENSDLAT00005047549.2">
    <property type="protein sequence ID" value="ENSDLAP00005044547.2"/>
    <property type="gene ID" value="ENSDLAG00005019755.2"/>
</dbReference>
<dbReference type="InterPro" id="IPR001304">
    <property type="entry name" value="C-type_lectin-like"/>
</dbReference>
<dbReference type="SMART" id="SM00034">
    <property type="entry name" value="CLECT"/>
    <property type="match status" value="3"/>
</dbReference>
<proteinExistence type="predicted"/>
<dbReference type="Gene3D" id="3.10.100.10">
    <property type="entry name" value="Mannose-Binding Protein A, subunit A"/>
    <property type="match status" value="3"/>
</dbReference>
<feature type="chain" id="PRO_5035920655" description="C-type lectin domain-containing protein" evidence="1">
    <location>
        <begin position="30"/>
        <end position="373"/>
    </location>
</feature>
<dbReference type="SUPFAM" id="SSF56436">
    <property type="entry name" value="C-type lectin-like"/>
    <property type="match status" value="3"/>
</dbReference>
<feature type="domain" description="C-type lectin" evidence="2">
    <location>
        <begin position="258"/>
        <end position="370"/>
    </location>
</feature>
<dbReference type="CDD" id="cd00037">
    <property type="entry name" value="CLECT"/>
    <property type="match status" value="1"/>
</dbReference>
<feature type="signal peptide" evidence="1">
    <location>
        <begin position="1"/>
        <end position="29"/>
    </location>
</feature>
<keyword evidence="4" id="KW-1185">Reference proteome</keyword>
<organism evidence="3 4">
    <name type="scientific">Dicentrarchus labrax</name>
    <name type="common">European seabass</name>
    <name type="synonym">Morone labrax</name>
    <dbReference type="NCBI Taxonomy" id="13489"/>
    <lineage>
        <taxon>Eukaryota</taxon>
        <taxon>Metazoa</taxon>
        <taxon>Chordata</taxon>
        <taxon>Craniata</taxon>
        <taxon>Vertebrata</taxon>
        <taxon>Euteleostomi</taxon>
        <taxon>Actinopterygii</taxon>
        <taxon>Neopterygii</taxon>
        <taxon>Teleostei</taxon>
        <taxon>Neoteleostei</taxon>
        <taxon>Acanthomorphata</taxon>
        <taxon>Eupercaria</taxon>
        <taxon>Moronidae</taxon>
        <taxon>Dicentrarchus</taxon>
    </lineage>
</organism>
<sequence>MHQDRILMMAMMSSLSGLFLLLFSSTVSGLGSVVWRKYAYIRSHLTWEDAQSFCRSSNWYTDLATIYTQSDLDQLFLDGYDSWIGLHKPGAYKWYWSDGEINDFYKWADKQPDYRKDCASVNYGHKRFYSNECDGYLFFICHDHHNNNYDYTFIPQSKTWSEAQQYCQDHFDDLATIKKDSDLDSAVNQQDFPVWTALRTDGEVWKWSAGLLQYRKWASDEPRDNGDCVSISSVSKTMATQKCSDRFPFICLRDNLILVKENKTWEEALEHCRSLKTSFYPHYSYELVSVQPGEDHNYMMNKVMEANTEKVWTGLRFLAGHWLWVNRADMSYPDLSLCPLEEQHCGALSKNNTGSVETTDCTEKLNFLCYGKY</sequence>
<dbReference type="Pfam" id="PF00059">
    <property type="entry name" value="Lectin_C"/>
    <property type="match status" value="3"/>
</dbReference>
<accession>A0A8C4NST7</accession>
<dbReference type="PANTHER" id="PTHR45784">
    <property type="entry name" value="C-TYPE LECTIN DOMAIN FAMILY 20 MEMBER A-RELATED"/>
    <property type="match status" value="1"/>
</dbReference>
<dbReference type="InterPro" id="IPR016186">
    <property type="entry name" value="C-type_lectin-like/link_sf"/>
</dbReference>
<reference evidence="3" key="2">
    <citation type="submission" date="2025-09" db="UniProtKB">
        <authorList>
            <consortium name="Ensembl"/>
        </authorList>
    </citation>
    <scope>IDENTIFICATION</scope>
</reference>
<dbReference type="PROSITE" id="PS50041">
    <property type="entry name" value="C_TYPE_LECTIN_2"/>
    <property type="match status" value="3"/>
</dbReference>
<dbReference type="InterPro" id="IPR016187">
    <property type="entry name" value="CTDL_fold"/>
</dbReference>
<dbReference type="GeneTree" id="ENSGT00940000163460"/>
<evidence type="ECO:0000259" key="2">
    <source>
        <dbReference type="PROSITE" id="PS50041"/>
    </source>
</evidence>
<protein>
    <recommendedName>
        <fullName evidence="2">C-type lectin domain-containing protein</fullName>
    </recommendedName>
</protein>
<feature type="domain" description="C-type lectin" evidence="2">
    <location>
        <begin position="146"/>
        <end position="252"/>
    </location>
</feature>
<evidence type="ECO:0000313" key="3">
    <source>
        <dbReference type="Ensembl" id="ENSDLAP00005044547.2"/>
    </source>
</evidence>
<reference evidence="3" key="1">
    <citation type="submission" date="2025-08" db="UniProtKB">
        <authorList>
            <consortium name="Ensembl"/>
        </authorList>
    </citation>
    <scope>IDENTIFICATION</scope>
</reference>
<feature type="domain" description="C-type lectin" evidence="2">
    <location>
        <begin position="38"/>
        <end position="142"/>
    </location>
</feature>
<keyword evidence="1" id="KW-0732">Signal</keyword>
<evidence type="ECO:0000313" key="4">
    <source>
        <dbReference type="Proteomes" id="UP000694389"/>
    </source>
</evidence>
<dbReference type="Proteomes" id="UP000694389">
    <property type="component" value="Unassembled WGS sequence"/>
</dbReference>
<dbReference type="AlphaFoldDB" id="A0A8C4NST7"/>
<evidence type="ECO:0000256" key="1">
    <source>
        <dbReference type="SAM" id="SignalP"/>
    </source>
</evidence>